<keyword evidence="3" id="KW-0560">Oxidoreductase</keyword>
<evidence type="ECO:0000313" key="6">
    <source>
        <dbReference type="EMBL" id="QBD83279.1"/>
    </source>
</evidence>
<evidence type="ECO:0000256" key="4">
    <source>
        <dbReference type="SAM" id="Phobius"/>
    </source>
</evidence>
<dbReference type="SUPFAM" id="SSF51735">
    <property type="entry name" value="NAD(P)-binding Rossmann-fold domains"/>
    <property type="match status" value="1"/>
</dbReference>
<organism evidence="6 7">
    <name type="scientific">Ktedonosporobacter rubrisoli</name>
    <dbReference type="NCBI Taxonomy" id="2509675"/>
    <lineage>
        <taxon>Bacteria</taxon>
        <taxon>Bacillati</taxon>
        <taxon>Chloroflexota</taxon>
        <taxon>Ktedonobacteria</taxon>
        <taxon>Ktedonobacterales</taxon>
        <taxon>Ktedonosporobacteraceae</taxon>
        <taxon>Ktedonosporobacter</taxon>
    </lineage>
</organism>
<dbReference type="Gene3D" id="3.90.180.10">
    <property type="entry name" value="Medium-chain alcohol dehydrogenases, catalytic domain"/>
    <property type="match status" value="1"/>
</dbReference>
<proteinExistence type="predicted"/>
<keyword evidence="1" id="KW-0479">Metal-binding</keyword>
<dbReference type="RefSeq" id="WP_129894345.1">
    <property type="nucleotide sequence ID" value="NZ_CP035758.1"/>
</dbReference>
<feature type="domain" description="Enoyl reductase (ER)" evidence="5">
    <location>
        <begin position="5"/>
        <end position="347"/>
    </location>
</feature>
<dbReference type="Pfam" id="PF08240">
    <property type="entry name" value="ADH_N"/>
    <property type="match status" value="1"/>
</dbReference>
<name>A0A4P6K4U8_KTERU</name>
<reference evidence="6 7" key="1">
    <citation type="submission" date="2019-01" db="EMBL/GenBank/DDBJ databases">
        <title>Ktedonosporobacter rubrisoli SCAWS-G2.</title>
        <authorList>
            <person name="Huang Y."/>
            <person name="Yan B."/>
        </authorList>
    </citation>
    <scope>NUCLEOTIDE SEQUENCE [LARGE SCALE GENOMIC DNA]</scope>
    <source>
        <strain evidence="6 7">SCAWS-G2</strain>
    </source>
</reference>
<dbReference type="Pfam" id="PF00107">
    <property type="entry name" value="ADH_zinc_N"/>
    <property type="match status" value="1"/>
</dbReference>
<dbReference type="KEGG" id="kbs:EPA93_47885"/>
<evidence type="ECO:0000256" key="2">
    <source>
        <dbReference type="ARBA" id="ARBA00022833"/>
    </source>
</evidence>
<dbReference type="EMBL" id="CP035758">
    <property type="protein sequence ID" value="QBD83279.1"/>
    <property type="molecule type" value="Genomic_DNA"/>
</dbReference>
<dbReference type="InterPro" id="IPR020843">
    <property type="entry name" value="ER"/>
</dbReference>
<dbReference type="SMART" id="SM00829">
    <property type="entry name" value="PKS_ER"/>
    <property type="match status" value="1"/>
</dbReference>
<evidence type="ECO:0000313" key="7">
    <source>
        <dbReference type="Proteomes" id="UP000290365"/>
    </source>
</evidence>
<keyword evidence="4" id="KW-1133">Transmembrane helix</keyword>
<keyword evidence="2" id="KW-0862">Zinc</keyword>
<dbReference type="Gene3D" id="3.40.50.720">
    <property type="entry name" value="NAD(P)-binding Rossmann-like Domain"/>
    <property type="match status" value="1"/>
</dbReference>
<dbReference type="GO" id="GO:0046872">
    <property type="term" value="F:metal ion binding"/>
    <property type="evidence" value="ECO:0007669"/>
    <property type="project" value="UniProtKB-KW"/>
</dbReference>
<accession>A0A4P6K4U8</accession>
<protein>
    <submittedName>
        <fullName evidence="6">Galactitol-1-phosphate 5-dehydrogenase</fullName>
    </submittedName>
</protein>
<keyword evidence="4" id="KW-0472">Membrane</keyword>
<dbReference type="InterPro" id="IPR050129">
    <property type="entry name" value="Zn_alcohol_dh"/>
</dbReference>
<dbReference type="InterPro" id="IPR036291">
    <property type="entry name" value="NAD(P)-bd_dom_sf"/>
</dbReference>
<gene>
    <name evidence="6" type="ORF">EPA93_47885</name>
</gene>
<keyword evidence="7" id="KW-1185">Reference proteome</keyword>
<dbReference type="InterPro" id="IPR013149">
    <property type="entry name" value="ADH-like_C"/>
</dbReference>
<dbReference type="InterPro" id="IPR013154">
    <property type="entry name" value="ADH-like_N"/>
</dbReference>
<dbReference type="OrthoDB" id="9769198at2"/>
<feature type="transmembrane region" description="Helical" evidence="4">
    <location>
        <begin position="127"/>
        <end position="153"/>
    </location>
</feature>
<dbReference type="InterPro" id="IPR011032">
    <property type="entry name" value="GroES-like_sf"/>
</dbReference>
<dbReference type="AlphaFoldDB" id="A0A4P6K4U8"/>
<dbReference type="GO" id="GO:0016491">
    <property type="term" value="F:oxidoreductase activity"/>
    <property type="evidence" value="ECO:0007669"/>
    <property type="project" value="UniProtKB-KW"/>
</dbReference>
<dbReference type="SUPFAM" id="SSF50129">
    <property type="entry name" value="GroES-like"/>
    <property type="match status" value="1"/>
</dbReference>
<keyword evidence="4" id="KW-0812">Transmembrane</keyword>
<dbReference type="PANTHER" id="PTHR43401:SF2">
    <property type="entry name" value="L-THREONINE 3-DEHYDROGENASE"/>
    <property type="match status" value="1"/>
</dbReference>
<dbReference type="PANTHER" id="PTHR43401">
    <property type="entry name" value="L-THREONINE 3-DEHYDROGENASE"/>
    <property type="match status" value="1"/>
</dbReference>
<feature type="transmembrane region" description="Helical" evidence="4">
    <location>
        <begin position="173"/>
        <end position="194"/>
    </location>
</feature>
<dbReference type="Proteomes" id="UP000290365">
    <property type="component" value="Chromosome"/>
</dbReference>
<sequence>MGSTASMEALVWLGPRTMEMQTTAIPHLQAGEVLVEVAAAGICGSELSGYLGQNSLRKPPLIMGHEAAGRIVGISAEARLRDGSSAKEGDRVAFNPLISCLQCDRCLAGFPNLCRQRQLIGVHRPGAFASFVAVPAALCYPVPAMLSTSLAALSEPLACSVRAVALAQLQPEHSLLIIGAGPIGLFCLVAARALGVKRVMVCDMSASRLSIAQRWGAQEVVNVRERDVLTTVQQLIPGGVEAVIDAVGADATRAQAVQAVVPGGNVVFIGLHDEASPLAANYLIRQEITLRGSFAYTPADFDLAFELLTQGALQEEGDWLEERSLAEGAKAFAQLVAGEVTATKIILHVN</sequence>
<evidence type="ECO:0000256" key="3">
    <source>
        <dbReference type="ARBA" id="ARBA00023002"/>
    </source>
</evidence>
<evidence type="ECO:0000256" key="1">
    <source>
        <dbReference type="ARBA" id="ARBA00022723"/>
    </source>
</evidence>
<evidence type="ECO:0000259" key="5">
    <source>
        <dbReference type="SMART" id="SM00829"/>
    </source>
</evidence>